<gene>
    <name evidence="6" type="primary">tagH</name>
    <name evidence="6" type="ORF">OXPF_31230</name>
</gene>
<accession>A0A0P9AED5</accession>
<dbReference type="OrthoDB" id="9778870at2"/>
<dbReference type="GO" id="GO:0016020">
    <property type="term" value="C:membrane"/>
    <property type="evidence" value="ECO:0007669"/>
    <property type="project" value="InterPro"/>
</dbReference>
<dbReference type="PATRIC" id="fig|36849.3.peg.3309"/>
<dbReference type="EMBL" id="LKET01000039">
    <property type="protein sequence ID" value="KPU43681.1"/>
    <property type="molecule type" value="Genomic_DNA"/>
</dbReference>
<feature type="domain" description="ABC transporter" evidence="5">
    <location>
        <begin position="7"/>
        <end position="248"/>
    </location>
</feature>
<evidence type="ECO:0000256" key="1">
    <source>
        <dbReference type="ARBA" id="ARBA00005417"/>
    </source>
</evidence>
<dbReference type="InterPro" id="IPR029439">
    <property type="entry name" value="Wzt_C"/>
</dbReference>
<dbReference type="Pfam" id="PF00005">
    <property type="entry name" value="ABC_tran"/>
    <property type="match status" value="1"/>
</dbReference>
<sequence length="459" mass="51450">MSNEIAVKIKNIAKVYKLYDNPIDRLKETLHPFKKKYHRDFYALKNVSFEIKKGETVGIIGKNGSGKSTLLKIITGVLNPTLGLIEVKGKISALLELGAGFNPEFTGIENIYLNGTIMGYTKEEMGKKIPDIIEFADIGDFINQPVKTYSSGMFVRLAFAVAINVDPDILIVDEALAVGDDLFQRKCYFKIDSLKKAGKTIIFVSHSGNLVIELCDKAILLDAGEIIYIGNSNRAVNLYQKLLFAPMEKKTLIKEQIIKTNSCENGQGKQIDDEQLLIINNSLDIANDIDSEPGQEEYFDEGLINTDPIIYENMGARIFDYKIMNFKCESINVLRFGRRYTLSYKVEFFTNCNNVRFGMTIKTKTGIDISGAATANPGQGIPFIKSGTILNIEFEFVPKLTSGVYFLRCGVVAIDKDNEIFLDRQIDVIAFRIMERENSLMNSLVDLDITSNVFEIEVS</sequence>
<dbReference type="SUPFAM" id="SSF52540">
    <property type="entry name" value="P-loop containing nucleoside triphosphate hydrolases"/>
    <property type="match status" value="1"/>
</dbReference>
<evidence type="ECO:0000313" key="7">
    <source>
        <dbReference type="Proteomes" id="UP000050326"/>
    </source>
</evidence>
<dbReference type="InterPro" id="IPR015860">
    <property type="entry name" value="ABC_transpr_TagH-like"/>
</dbReference>
<evidence type="ECO:0000259" key="5">
    <source>
        <dbReference type="PROSITE" id="PS50893"/>
    </source>
</evidence>
<name>A0A0P9AED5_9CLOT</name>
<evidence type="ECO:0000313" key="6">
    <source>
        <dbReference type="EMBL" id="KPU43681.1"/>
    </source>
</evidence>
<dbReference type="Gene3D" id="3.40.50.300">
    <property type="entry name" value="P-loop containing nucleotide triphosphate hydrolases"/>
    <property type="match status" value="1"/>
</dbReference>
<dbReference type="PROSITE" id="PS50893">
    <property type="entry name" value="ABC_TRANSPORTER_2"/>
    <property type="match status" value="1"/>
</dbReference>
<dbReference type="PANTHER" id="PTHR46743">
    <property type="entry name" value="TEICHOIC ACIDS EXPORT ATP-BINDING PROTEIN TAGH"/>
    <property type="match status" value="1"/>
</dbReference>
<dbReference type="EC" id="3.6.3.40" evidence="6"/>
<dbReference type="InterPro" id="IPR017871">
    <property type="entry name" value="ABC_transporter-like_CS"/>
</dbReference>
<comment type="caution">
    <text evidence="6">The sequence shown here is derived from an EMBL/GenBank/DDBJ whole genome shotgun (WGS) entry which is preliminary data.</text>
</comment>
<dbReference type="InterPro" id="IPR003593">
    <property type="entry name" value="AAA+_ATPase"/>
</dbReference>
<reference evidence="6 7" key="1">
    <citation type="submission" date="2015-09" db="EMBL/GenBank/DDBJ databases">
        <title>Genome sequence of Oxobacter pfennigii DSM 3222.</title>
        <authorList>
            <person name="Poehlein A."/>
            <person name="Bengelsdorf F.R."/>
            <person name="Schiel-Bengelsdorf B."/>
            <person name="Duerre P."/>
            <person name="Daniel R."/>
        </authorList>
    </citation>
    <scope>NUCLEOTIDE SEQUENCE [LARGE SCALE GENOMIC DNA]</scope>
    <source>
        <strain evidence="6 7">DSM 3222</strain>
    </source>
</reference>
<keyword evidence="2" id="KW-0813">Transport</keyword>
<keyword evidence="3" id="KW-0547">Nucleotide-binding</keyword>
<dbReference type="CDD" id="cd03220">
    <property type="entry name" value="ABC_KpsT_Wzt"/>
    <property type="match status" value="1"/>
</dbReference>
<keyword evidence="4 6" id="KW-0067">ATP-binding</keyword>
<dbReference type="GO" id="GO:0016887">
    <property type="term" value="F:ATP hydrolysis activity"/>
    <property type="evidence" value="ECO:0007669"/>
    <property type="project" value="InterPro"/>
</dbReference>
<evidence type="ECO:0000256" key="2">
    <source>
        <dbReference type="ARBA" id="ARBA00022448"/>
    </source>
</evidence>
<evidence type="ECO:0000256" key="3">
    <source>
        <dbReference type="ARBA" id="ARBA00022741"/>
    </source>
</evidence>
<dbReference type="RefSeq" id="WP_054876107.1">
    <property type="nucleotide sequence ID" value="NZ_LKET01000039.1"/>
</dbReference>
<dbReference type="PROSITE" id="PS00211">
    <property type="entry name" value="ABC_TRANSPORTER_1"/>
    <property type="match status" value="1"/>
</dbReference>
<dbReference type="InterPro" id="IPR003439">
    <property type="entry name" value="ABC_transporter-like_ATP-bd"/>
</dbReference>
<dbReference type="Gene3D" id="2.70.50.60">
    <property type="entry name" value="abc- transporter (atp binding component) like domain"/>
    <property type="match status" value="1"/>
</dbReference>
<proteinExistence type="inferred from homology"/>
<dbReference type="AlphaFoldDB" id="A0A0P9AED5"/>
<organism evidence="6 7">
    <name type="scientific">Oxobacter pfennigii</name>
    <dbReference type="NCBI Taxonomy" id="36849"/>
    <lineage>
        <taxon>Bacteria</taxon>
        <taxon>Bacillati</taxon>
        <taxon>Bacillota</taxon>
        <taxon>Clostridia</taxon>
        <taxon>Eubacteriales</taxon>
        <taxon>Clostridiaceae</taxon>
        <taxon>Oxobacter</taxon>
    </lineage>
</organism>
<keyword evidence="6" id="KW-0378">Hydrolase</keyword>
<comment type="similarity">
    <text evidence="1">Belongs to the ABC transporter superfamily.</text>
</comment>
<dbReference type="Proteomes" id="UP000050326">
    <property type="component" value="Unassembled WGS sequence"/>
</dbReference>
<dbReference type="CDD" id="cd10147">
    <property type="entry name" value="Wzt_C-like"/>
    <property type="match status" value="1"/>
</dbReference>
<dbReference type="SMART" id="SM00382">
    <property type="entry name" value="AAA"/>
    <property type="match status" value="1"/>
</dbReference>
<protein>
    <submittedName>
        <fullName evidence="6">Teichoic acids export ATP-binding protein TagH</fullName>
        <ecNumber evidence="6">3.6.3.40</ecNumber>
    </submittedName>
</protein>
<evidence type="ECO:0000256" key="4">
    <source>
        <dbReference type="ARBA" id="ARBA00022840"/>
    </source>
</evidence>
<dbReference type="Pfam" id="PF14524">
    <property type="entry name" value="Wzt_C"/>
    <property type="match status" value="1"/>
</dbReference>
<keyword evidence="7" id="KW-1185">Reference proteome</keyword>
<dbReference type="GO" id="GO:0005524">
    <property type="term" value="F:ATP binding"/>
    <property type="evidence" value="ECO:0007669"/>
    <property type="project" value="UniProtKB-KW"/>
</dbReference>
<dbReference type="InterPro" id="IPR050683">
    <property type="entry name" value="Bact_Polysacc_Export_ATP-bd"/>
</dbReference>
<dbReference type="GO" id="GO:0140359">
    <property type="term" value="F:ABC-type transporter activity"/>
    <property type="evidence" value="ECO:0007669"/>
    <property type="project" value="InterPro"/>
</dbReference>
<dbReference type="PANTHER" id="PTHR46743:SF2">
    <property type="entry name" value="TEICHOIC ACIDS EXPORT ATP-BINDING PROTEIN TAGH"/>
    <property type="match status" value="1"/>
</dbReference>
<dbReference type="STRING" id="36849.OXPF_31230"/>
<dbReference type="InterPro" id="IPR027417">
    <property type="entry name" value="P-loop_NTPase"/>
</dbReference>